<keyword evidence="2" id="KW-1133">Transmembrane helix</keyword>
<evidence type="ECO:0008006" key="5">
    <source>
        <dbReference type="Google" id="ProtNLM"/>
    </source>
</evidence>
<protein>
    <recommendedName>
        <fullName evidence="5">Heme biosynthesis operon protein HemX</fullName>
    </recommendedName>
</protein>
<evidence type="ECO:0000256" key="2">
    <source>
        <dbReference type="SAM" id="Phobius"/>
    </source>
</evidence>
<dbReference type="AlphaFoldDB" id="A0A5C0B043"/>
<keyword evidence="2" id="KW-0812">Transmembrane</keyword>
<keyword evidence="4" id="KW-1185">Reference proteome</keyword>
<dbReference type="Pfam" id="PF04375">
    <property type="entry name" value="HemX"/>
    <property type="match status" value="1"/>
</dbReference>
<feature type="region of interest" description="Disordered" evidence="1">
    <location>
        <begin position="1"/>
        <end position="26"/>
    </location>
</feature>
<proteinExistence type="predicted"/>
<feature type="compositionally biased region" description="Low complexity" evidence="1">
    <location>
        <begin position="11"/>
        <end position="26"/>
    </location>
</feature>
<dbReference type="PANTHER" id="PTHR38043:SF1">
    <property type="entry name" value="PROTEIN HEMX"/>
    <property type="match status" value="1"/>
</dbReference>
<dbReference type="EMBL" id="CP043046">
    <property type="protein sequence ID" value="QEI08099.1"/>
    <property type="molecule type" value="Genomic_DNA"/>
</dbReference>
<keyword evidence="2" id="KW-0472">Membrane</keyword>
<evidence type="ECO:0000313" key="3">
    <source>
        <dbReference type="EMBL" id="QEI08099.1"/>
    </source>
</evidence>
<feature type="transmembrane region" description="Helical" evidence="2">
    <location>
        <begin position="35"/>
        <end position="55"/>
    </location>
</feature>
<dbReference type="Proteomes" id="UP000325161">
    <property type="component" value="Chromosome"/>
</dbReference>
<gene>
    <name evidence="3" type="ORF">FXN63_21330</name>
</gene>
<dbReference type="KEGG" id="pacr:FXN63_21330"/>
<evidence type="ECO:0000256" key="1">
    <source>
        <dbReference type="SAM" id="MobiDB-lite"/>
    </source>
</evidence>
<reference evidence="3 4" key="1">
    <citation type="submission" date="2019-08" db="EMBL/GenBank/DDBJ databases">
        <title>Amphibian skin-associated Pigmentiphaga: genome sequence and occurrence across geography and hosts.</title>
        <authorList>
            <person name="Bletz M.C."/>
            <person name="Bunk B."/>
            <person name="Sproeer C."/>
            <person name="Biwer P."/>
            <person name="Reiter S."/>
            <person name="Rabemananjara F.C.E."/>
            <person name="Schulz S."/>
            <person name="Overmann J."/>
            <person name="Vences M."/>
        </authorList>
    </citation>
    <scope>NUCLEOTIDE SEQUENCE [LARGE SCALE GENOMIC DNA]</scope>
    <source>
        <strain evidence="3 4">Mada1488</strain>
    </source>
</reference>
<dbReference type="InterPro" id="IPR007470">
    <property type="entry name" value="HemX"/>
</dbReference>
<dbReference type="OrthoDB" id="9787650at2"/>
<organism evidence="3 4">
    <name type="scientific">Pigmentiphaga aceris</name>
    <dbReference type="NCBI Taxonomy" id="1940612"/>
    <lineage>
        <taxon>Bacteria</taxon>
        <taxon>Pseudomonadati</taxon>
        <taxon>Pseudomonadota</taxon>
        <taxon>Betaproteobacteria</taxon>
        <taxon>Burkholderiales</taxon>
        <taxon>Alcaligenaceae</taxon>
        <taxon>Pigmentiphaga</taxon>
    </lineage>
</organism>
<dbReference type="RefSeq" id="WP_148817334.1">
    <property type="nucleotide sequence ID" value="NZ_CP043046.1"/>
</dbReference>
<sequence length="380" mass="41042">MIASEKDIVEPGSASPAAPGGASRPPRAARSSSRWLFAALVFSVIVIIALGAALWRQQQLIDAVGRESASRYVKLDTQTREAQNRARQSLSVAQDAADKLAALDARLVESQSQQAALEQLYQQLSRGEDEWAMIEVEQALSMAAQQLQLAGNIQSAIAALEVADARLARADRPQFAAVRRTIARDMQRLAALPSLDVTGTASKLDQLIASVDGLPMLASVEPRRAAASNAPATETDAAAPAAPADASWWQRTVAWTVPWRDALLRDTNQLIRIQRIDQPGVLLVSPEQAALLRENLKLRLTSARMALLARQDGPWRADLAAVLEGFNRYFDPEARQTVRAQALLKQVSAVDLNVQAPDIGDSLKAARAVLPRNAPAEPAR</sequence>
<name>A0A5C0B043_9BURK</name>
<evidence type="ECO:0000313" key="4">
    <source>
        <dbReference type="Proteomes" id="UP000325161"/>
    </source>
</evidence>
<accession>A0A5C0B043</accession>
<dbReference type="PANTHER" id="PTHR38043">
    <property type="entry name" value="PROTEIN HEMX"/>
    <property type="match status" value="1"/>
</dbReference>